<accession>W9QUQ8</accession>
<dbReference type="AlphaFoldDB" id="W9QUQ8"/>
<keyword evidence="3" id="KW-1185">Reference proteome</keyword>
<feature type="compositionally biased region" description="Polar residues" evidence="1">
    <location>
        <begin position="71"/>
        <end position="81"/>
    </location>
</feature>
<sequence length="90" mass="10659">MNLCGLIYNIFRSHKGSFESWITYLKRIDVKGVFMGPLDACEEIRIPVHDVDRWFLIRLRVQNGTVEVWDSPTTRTQSPRSQYGWRDCRP</sequence>
<evidence type="ECO:0000256" key="1">
    <source>
        <dbReference type="SAM" id="MobiDB-lite"/>
    </source>
</evidence>
<feature type="region of interest" description="Disordered" evidence="1">
    <location>
        <begin position="70"/>
        <end position="90"/>
    </location>
</feature>
<protein>
    <submittedName>
        <fullName evidence="2">Uncharacterized protein</fullName>
    </submittedName>
</protein>
<dbReference type="Proteomes" id="UP000030645">
    <property type="component" value="Unassembled WGS sequence"/>
</dbReference>
<gene>
    <name evidence="2" type="ORF">L484_019184</name>
</gene>
<proteinExistence type="predicted"/>
<evidence type="ECO:0000313" key="3">
    <source>
        <dbReference type="Proteomes" id="UP000030645"/>
    </source>
</evidence>
<dbReference type="EMBL" id="KE344192">
    <property type="protein sequence ID" value="EXB54612.1"/>
    <property type="molecule type" value="Genomic_DNA"/>
</dbReference>
<organism evidence="2 3">
    <name type="scientific">Morus notabilis</name>
    <dbReference type="NCBI Taxonomy" id="981085"/>
    <lineage>
        <taxon>Eukaryota</taxon>
        <taxon>Viridiplantae</taxon>
        <taxon>Streptophyta</taxon>
        <taxon>Embryophyta</taxon>
        <taxon>Tracheophyta</taxon>
        <taxon>Spermatophyta</taxon>
        <taxon>Magnoliopsida</taxon>
        <taxon>eudicotyledons</taxon>
        <taxon>Gunneridae</taxon>
        <taxon>Pentapetalae</taxon>
        <taxon>rosids</taxon>
        <taxon>fabids</taxon>
        <taxon>Rosales</taxon>
        <taxon>Moraceae</taxon>
        <taxon>Moreae</taxon>
        <taxon>Morus</taxon>
    </lineage>
</organism>
<reference evidence="3" key="1">
    <citation type="submission" date="2013-01" db="EMBL/GenBank/DDBJ databases">
        <title>Draft Genome Sequence of a Mulberry Tree, Morus notabilis C.K. Schneid.</title>
        <authorList>
            <person name="He N."/>
            <person name="Zhao S."/>
        </authorList>
    </citation>
    <scope>NUCLEOTIDE SEQUENCE</scope>
</reference>
<evidence type="ECO:0000313" key="2">
    <source>
        <dbReference type="EMBL" id="EXB54612.1"/>
    </source>
</evidence>
<name>W9QUQ8_9ROSA</name>